<feature type="region of interest" description="Disordered" evidence="1">
    <location>
        <begin position="39"/>
        <end position="59"/>
    </location>
</feature>
<feature type="region of interest" description="Disordered" evidence="1">
    <location>
        <begin position="1"/>
        <end position="27"/>
    </location>
</feature>
<sequence>MFLPWGSRYRGATPNAGDDNLAPPGPWRRLRQTEAFLTPPNKTQQQGVEVRTPSPQPHRPVRAIPAHPTPFDLLIQASRTLVLSLTAGNWQMSLRRFGEEHDQASCAIQGSWSKQKTGALALRGPGRPTRLYCRQTRRRQTLKTGSYLSRCDLGVPQTQPSNRFAALTVAAKK</sequence>
<gene>
    <name evidence="2" type="ORF">AAFF_G00024540</name>
</gene>
<evidence type="ECO:0000313" key="2">
    <source>
        <dbReference type="EMBL" id="KAJ8414931.1"/>
    </source>
</evidence>
<dbReference type="Proteomes" id="UP001221898">
    <property type="component" value="Unassembled WGS sequence"/>
</dbReference>
<protein>
    <submittedName>
        <fullName evidence="2">Uncharacterized protein</fullName>
    </submittedName>
</protein>
<organism evidence="2 3">
    <name type="scientific">Aldrovandia affinis</name>
    <dbReference type="NCBI Taxonomy" id="143900"/>
    <lineage>
        <taxon>Eukaryota</taxon>
        <taxon>Metazoa</taxon>
        <taxon>Chordata</taxon>
        <taxon>Craniata</taxon>
        <taxon>Vertebrata</taxon>
        <taxon>Euteleostomi</taxon>
        <taxon>Actinopterygii</taxon>
        <taxon>Neopterygii</taxon>
        <taxon>Teleostei</taxon>
        <taxon>Notacanthiformes</taxon>
        <taxon>Halosauridae</taxon>
        <taxon>Aldrovandia</taxon>
    </lineage>
</organism>
<keyword evidence="3" id="KW-1185">Reference proteome</keyword>
<accession>A0AAD7T5W6</accession>
<evidence type="ECO:0000256" key="1">
    <source>
        <dbReference type="SAM" id="MobiDB-lite"/>
    </source>
</evidence>
<reference evidence="2" key="1">
    <citation type="journal article" date="2023" name="Science">
        <title>Genome structures resolve the early diversification of teleost fishes.</title>
        <authorList>
            <person name="Parey E."/>
            <person name="Louis A."/>
            <person name="Montfort J."/>
            <person name="Bouchez O."/>
            <person name="Roques C."/>
            <person name="Iampietro C."/>
            <person name="Lluch J."/>
            <person name="Castinel A."/>
            <person name="Donnadieu C."/>
            <person name="Desvignes T."/>
            <person name="Floi Bucao C."/>
            <person name="Jouanno E."/>
            <person name="Wen M."/>
            <person name="Mejri S."/>
            <person name="Dirks R."/>
            <person name="Jansen H."/>
            <person name="Henkel C."/>
            <person name="Chen W.J."/>
            <person name="Zahm M."/>
            <person name="Cabau C."/>
            <person name="Klopp C."/>
            <person name="Thompson A.W."/>
            <person name="Robinson-Rechavi M."/>
            <person name="Braasch I."/>
            <person name="Lecointre G."/>
            <person name="Bobe J."/>
            <person name="Postlethwait J.H."/>
            <person name="Berthelot C."/>
            <person name="Roest Crollius H."/>
            <person name="Guiguen Y."/>
        </authorList>
    </citation>
    <scope>NUCLEOTIDE SEQUENCE</scope>
    <source>
        <strain evidence="2">NC1722</strain>
    </source>
</reference>
<evidence type="ECO:0000313" key="3">
    <source>
        <dbReference type="Proteomes" id="UP001221898"/>
    </source>
</evidence>
<dbReference type="AlphaFoldDB" id="A0AAD7T5W6"/>
<name>A0AAD7T5W6_9TELE</name>
<proteinExistence type="predicted"/>
<dbReference type="EMBL" id="JAINUG010000011">
    <property type="protein sequence ID" value="KAJ8414931.1"/>
    <property type="molecule type" value="Genomic_DNA"/>
</dbReference>
<comment type="caution">
    <text evidence="2">The sequence shown here is derived from an EMBL/GenBank/DDBJ whole genome shotgun (WGS) entry which is preliminary data.</text>
</comment>